<dbReference type="Proteomes" id="UP000297604">
    <property type="component" value="Unassembled WGS sequence"/>
</dbReference>
<organism evidence="3 4">
    <name type="scientific">Cryobacterium glucosi</name>
    <dbReference type="NCBI Taxonomy" id="1259175"/>
    <lineage>
        <taxon>Bacteria</taxon>
        <taxon>Bacillati</taxon>
        <taxon>Actinomycetota</taxon>
        <taxon>Actinomycetes</taxon>
        <taxon>Micrococcales</taxon>
        <taxon>Microbacteriaceae</taxon>
        <taxon>Cryobacterium</taxon>
    </lineage>
</organism>
<evidence type="ECO:0000313" key="4">
    <source>
        <dbReference type="Proteomes" id="UP000297604"/>
    </source>
</evidence>
<evidence type="ECO:0000259" key="2">
    <source>
        <dbReference type="Pfam" id="PF13556"/>
    </source>
</evidence>
<dbReference type="Pfam" id="PF13556">
    <property type="entry name" value="HTH_30"/>
    <property type="match status" value="1"/>
</dbReference>
<dbReference type="RefSeq" id="WP_134561226.1">
    <property type="nucleotide sequence ID" value="NZ_SOFS01000013.1"/>
</dbReference>
<sequence length="533" mass="56947">MPPLNAPPPLPGLRLLLDRPDLRLRLLTPEAGLPPHALDQPVEWVHSSDLADPTPFLSAHQVLLTTGRQFAEAVTDAFYVDYVTRLRDRGIVCLGFGTEVLRSGTPDALVAACQSRGLPLVEVPYETPFIAVARAAGDLVAELRYARSTWALGAQRAIALAALRPDGLSATLSELSRQLGHWVALFDMSGALDRVFPRDTFAGASASRGSLDRVQREAAQLIRRGQRASTSVSTGGETLTLQTLGRRDQLRGVLAHGGPGELDQASQEVVTSVIALAGLALEQNSALDRARGLLRSGLLHALLGGDVDLVQATSGEMWGPLPFEPVRVAVTDPAPGRLDALTEFLELRVEESPGHLFFARQGGLVVLCVDATAGPLLDELVGFGLHLGLSDRTRYRELPHALAQARQALERSHEGAPGIVEFDVISRQGVLAFLAGTDASEVGRATLQPLTAHDAVHGTELVRTLRVWLEHNGQFGPAAAELGVHRHTVRARVSQAEALLGRDFGTFHARADIWAALLASGDDAGSPPEHLSI</sequence>
<protein>
    <submittedName>
        <fullName evidence="3">PucR family transcriptional regulator</fullName>
    </submittedName>
</protein>
<comment type="caution">
    <text evidence="3">The sequence shown here is derived from an EMBL/GenBank/DDBJ whole genome shotgun (WGS) entry which is preliminary data.</text>
</comment>
<keyword evidence="4" id="KW-1185">Reference proteome</keyword>
<gene>
    <name evidence="3" type="ORF">E3O46_04965</name>
</gene>
<dbReference type="InterPro" id="IPR025736">
    <property type="entry name" value="PucR_C-HTH_dom"/>
</dbReference>
<accession>A0ABY2IRG6</accession>
<evidence type="ECO:0000259" key="1">
    <source>
        <dbReference type="Pfam" id="PF07905"/>
    </source>
</evidence>
<evidence type="ECO:0000313" key="3">
    <source>
        <dbReference type="EMBL" id="TFC21984.1"/>
    </source>
</evidence>
<feature type="domain" description="Purine catabolism PurC-like" evidence="1">
    <location>
        <begin position="37"/>
        <end position="136"/>
    </location>
</feature>
<dbReference type="PANTHER" id="PTHR33744">
    <property type="entry name" value="CARBOHYDRATE DIACID REGULATOR"/>
    <property type="match status" value="1"/>
</dbReference>
<name>A0ABY2IRG6_9MICO</name>
<dbReference type="Pfam" id="PF07905">
    <property type="entry name" value="PucR"/>
    <property type="match status" value="1"/>
</dbReference>
<feature type="domain" description="PucR C-terminal helix-turn-helix" evidence="2">
    <location>
        <begin position="461"/>
        <end position="519"/>
    </location>
</feature>
<reference evidence="3 4" key="1">
    <citation type="submission" date="2019-03" db="EMBL/GenBank/DDBJ databases">
        <title>Genomics of glacier-inhabiting Cryobacterium strains.</title>
        <authorList>
            <person name="Liu Q."/>
            <person name="Xin Y.-H."/>
        </authorList>
    </citation>
    <scope>NUCLEOTIDE SEQUENCE [LARGE SCALE GENOMIC DNA]</scope>
    <source>
        <strain evidence="3 4">MDB1-5</strain>
    </source>
</reference>
<proteinExistence type="predicted"/>
<dbReference type="InterPro" id="IPR012914">
    <property type="entry name" value="PucR_dom"/>
</dbReference>
<dbReference type="EMBL" id="SOFS01000013">
    <property type="protein sequence ID" value="TFC21984.1"/>
    <property type="molecule type" value="Genomic_DNA"/>
</dbReference>
<dbReference type="InterPro" id="IPR042070">
    <property type="entry name" value="PucR_C-HTH_sf"/>
</dbReference>
<dbReference type="Gene3D" id="1.10.10.2840">
    <property type="entry name" value="PucR C-terminal helix-turn-helix domain"/>
    <property type="match status" value="1"/>
</dbReference>
<dbReference type="InterPro" id="IPR051448">
    <property type="entry name" value="CdaR-like_regulators"/>
</dbReference>
<dbReference type="PANTHER" id="PTHR33744:SF1">
    <property type="entry name" value="DNA-BINDING TRANSCRIPTIONAL ACTIVATOR ADER"/>
    <property type="match status" value="1"/>
</dbReference>